<dbReference type="PANTHER" id="PTHR19842:SF0">
    <property type="entry name" value="TARGET OF RAPAMYCIN COMPLEX SUBUNIT LST8"/>
    <property type="match status" value="1"/>
</dbReference>
<comment type="subunit">
    <text evidence="11">Part of TORC1 complex. Part of the TORC2 complex.</text>
</comment>
<evidence type="ECO:0000256" key="2">
    <source>
        <dbReference type="ARBA" id="ARBA00004656"/>
    </source>
</evidence>
<comment type="similarity">
    <text evidence="3 11">Belongs to the WD repeat LST8 family.</text>
</comment>
<sequence length="437" mass="48914">MNGSNTNNDPIILATAGYDHTVRFWQAYSGICLRTVQHPDSQVNALEITPDKQLIAAAGYQHIRMYDLNSNNPNPVINYDGISKNVTGLGFHEDGKWMYTGGEDNAVRIWDLRSRNLQCQRIFQVNAPANCVCLHPNQGELFIGDQSGSIHVWDLKTDNNEQLIPEQDASIQSISIDPMGTMMAAVNNKGNCYIWNLTGGKGTEPTKLHPKSKFEAHSRYVLKCLFSPDSTLLATTSADQTAKIWRTADLTLMTELKETAQRWVWDCAFSGDSQYIITASSDNMARLWSVDTGEVKKEYSGHQKAVVCLAFRDEINQPDFGKIINDCSLNFGPIPANINNLQLETDVFARTEKNILIGDTEKSQEAGMNDSEYESDKGDKCIQRFKREARWNPPRTVANVNHAMYGMNNKPAVLLIVQRAYPQAPAVPHRNPISIKD</sequence>
<dbReference type="InterPro" id="IPR001680">
    <property type="entry name" value="WD40_rpt"/>
</dbReference>
<keyword evidence="13" id="KW-1185">Reference proteome</keyword>
<evidence type="ECO:0000256" key="5">
    <source>
        <dbReference type="ARBA" id="ARBA00022490"/>
    </source>
</evidence>
<evidence type="ECO:0000256" key="3">
    <source>
        <dbReference type="ARBA" id="ARBA00009890"/>
    </source>
</evidence>
<feature type="repeat" description="WD" evidence="10">
    <location>
        <begin position="214"/>
        <end position="255"/>
    </location>
</feature>
<evidence type="ECO:0000256" key="1">
    <source>
        <dbReference type="ARBA" id="ARBA00004496"/>
    </source>
</evidence>
<keyword evidence="7 11" id="KW-0677">Repeat</keyword>
<evidence type="ECO:0000256" key="9">
    <source>
        <dbReference type="ARBA" id="ARBA00023228"/>
    </source>
</evidence>
<proteinExistence type="inferred from homology"/>
<dbReference type="SUPFAM" id="SSF50978">
    <property type="entry name" value="WD40 repeat-like"/>
    <property type="match status" value="1"/>
</dbReference>
<keyword evidence="6 10" id="KW-0853">WD repeat</keyword>
<dbReference type="EMBL" id="CAJPWZ010001800">
    <property type="protein sequence ID" value="CAG2224307.1"/>
    <property type="molecule type" value="Genomic_DNA"/>
</dbReference>
<evidence type="ECO:0000256" key="7">
    <source>
        <dbReference type="ARBA" id="ARBA00022737"/>
    </source>
</evidence>
<protein>
    <recommendedName>
        <fullName evidence="4 11">Target of rapamycin complex subunit lst8</fullName>
        <shortName evidence="11">TORC subunit lst8</shortName>
    </recommendedName>
</protein>
<dbReference type="GO" id="GO:0032956">
    <property type="term" value="P:regulation of actin cytoskeleton organization"/>
    <property type="evidence" value="ECO:0007669"/>
    <property type="project" value="TreeGrafter"/>
</dbReference>
<dbReference type="PROSITE" id="PS00678">
    <property type="entry name" value="WD_REPEATS_1"/>
    <property type="match status" value="1"/>
</dbReference>
<comment type="subcellular location">
    <subcellularLocation>
        <location evidence="1 11">Cytoplasm</location>
    </subcellularLocation>
    <subcellularLocation>
        <location evidence="2">Lysosome membrane</location>
    </subcellularLocation>
</comment>
<evidence type="ECO:0000256" key="11">
    <source>
        <dbReference type="RuleBase" id="RU369068"/>
    </source>
</evidence>
<dbReference type="InterPro" id="IPR036322">
    <property type="entry name" value="WD40_repeat_dom_sf"/>
</dbReference>
<dbReference type="InterPro" id="IPR019775">
    <property type="entry name" value="WD40_repeat_CS"/>
</dbReference>
<dbReference type="GO" id="GO:0005765">
    <property type="term" value="C:lysosomal membrane"/>
    <property type="evidence" value="ECO:0007669"/>
    <property type="project" value="UniProtKB-SubCell"/>
</dbReference>
<organism evidence="12 13">
    <name type="scientific">Mytilus edulis</name>
    <name type="common">Blue mussel</name>
    <dbReference type="NCBI Taxonomy" id="6550"/>
    <lineage>
        <taxon>Eukaryota</taxon>
        <taxon>Metazoa</taxon>
        <taxon>Spiralia</taxon>
        <taxon>Lophotrochozoa</taxon>
        <taxon>Mollusca</taxon>
        <taxon>Bivalvia</taxon>
        <taxon>Autobranchia</taxon>
        <taxon>Pteriomorphia</taxon>
        <taxon>Mytilida</taxon>
        <taxon>Mytiloidea</taxon>
        <taxon>Mytilidae</taxon>
        <taxon>Mytilinae</taxon>
        <taxon>Mytilus</taxon>
    </lineage>
</organism>
<dbReference type="PROSITE" id="PS50294">
    <property type="entry name" value="WD_REPEATS_REGION"/>
    <property type="match status" value="2"/>
</dbReference>
<comment type="function">
    <text evidence="11">Subunit of TORC1 and TORC2, which regulate cell growth and survival in response to nutrient and hormonal signals.</text>
</comment>
<keyword evidence="8" id="KW-0472">Membrane</keyword>
<dbReference type="InterPro" id="IPR020472">
    <property type="entry name" value="WD40_PAC1"/>
</dbReference>
<evidence type="ECO:0000313" key="12">
    <source>
        <dbReference type="EMBL" id="CAG2224307.1"/>
    </source>
</evidence>
<gene>
    <name evidence="12" type="ORF">MEDL_37506</name>
</gene>
<feature type="repeat" description="WD" evidence="10">
    <location>
        <begin position="1"/>
        <end position="35"/>
    </location>
</feature>
<dbReference type="InterPro" id="IPR037588">
    <property type="entry name" value="MLST8"/>
</dbReference>
<dbReference type="AlphaFoldDB" id="A0A8S3SRH3"/>
<dbReference type="OrthoDB" id="400at2759"/>
<keyword evidence="5 11" id="KW-0963">Cytoplasm</keyword>
<dbReference type="CDD" id="cd00200">
    <property type="entry name" value="WD40"/>
    <property type="match status" value="1"/>
</dbReference>
<evidence type="ECO:0000256" key="6">
    <source>
        <dbReference type="ARBA" id="ARBA00022574"/>
    </source>
</evidence>
<evidence type="ECO:0000256" key="10">
    <source>
        <dbReference type="PROSITE-ProRule" id="PRU00221"/>
    </source>
</evidence>
<dbReference type="GO" id="GO:0031932">
    <property type="term" value="C:TORC2 complex"/>
    <property type="evidence" value="ECO:0007669"/>
    <property type="project" value="UniProtKB-UniRule"/>
</dbReference>
<feature type="repeat" description="WD" evidence="10">
    <location>
        <begin position="79"/>
        <end position="120"/>
    </location>
</feature>
<dbReference type="PROSITE" id="PS50082">
    <property type="entry name" value="WD_REPEATS_2"/>
    <property type="match status" value="4"/>
</dbReference>
<dbReference type="Gene3D" id="2.130.10.10">
    <property type="entry name" value="YVTN repeat-like/Quinoprotein amine dehydrogenase"/>
    <property type="match status" value="1"/>
</dbReference>
<dbReference type="Proteomes" id="UP000683360">
    <property type="component" value="Unassembled WGS sequence"/>
</dbReference>
<dbReference type="SMART" id="SM00320">
    <property type="entry name" value="WD40"/>
    <property type="match status" value="6"/>
</dbReference>
<name>A0A8S3SRH3_MYTED</name>
<evidence type="ECO:0000256" key="4">
    <source>
        <dbReference type="ARBA" id="ARBA00018867"/>
    </source>
</evidence>
<keyword evidence="9" id="KW-0458">Lysosome</keyword>
<dbReference type="PANTHER" id="PTHR19842">
    <property type="entry name" value="G BETA-LIKE PROTEIN GBL"/>
    <property type="match status" value="1"/>
</dbReference>
<reference evidence="12" key="1">
    <citation type="submission" date="2021-03" db="EMBL/GenBank/DDBJ databases">
        <authorList>
            <person name="Bekaert M."/>
        </authorList>
    </citation>
    <scope>NUCLEOTIDE SEQUENCE</scope>
</reference>
<dbReference type="Pfam" id="PF00400">
    <property type="entry name" value="WD40"/>
    <property type="match status" value="5"/>
</dbReference>
<evidence type="ECO:0000313" key="13">
    <source>
        <dbReference type="Proteomes" id="UP000683360"/>
    </source>
</evidence>
<accession>A0A8S3SRH3</accession>
<dbReference type="GO" id="GO:0031929">
    <property type="term" value="P:TOR signaling"/>
    <property type="evidence" value="ECO:0007669"/>
    <property type="project" value="UniProtKB-UniRule"/>
</dbReference>
<dbReference type="InterPro" id="IPR015943">
    <property type="entry name" value="WD40/YVTN_repeat-like_dom_sf"/>
</dbReference>
<comment type="caution">
    <text evidence="12">The sequence shown here is derived from an EMBL/GenBank/DDBJ whole genome shotgun (WGS) entry which is preliminary data.</text>
</comment>
<feature type="repeat" description="WD" evidence="10">
    <location>
        <begin position="268"/>
        <end position="298"/>
    </location>
</feature>
<dbReference type="GO" id="GO:0031931">
    <property type="term" value="C:TORC1 complex"/>
    <property type="evidence" value="ECO:0007669"/>
    <property type="project" value="UniProtKB-UniRule"/>
</dbReference>
<dbReference type="FunFam" id="2.130.10.10:FF:000086">
    <property type="entry name" value="target of rapamycin complex subunit LST8"/>
    <property type="match status" value="1"/>
</dbReference>
<dbReference type="PRINTS" id="PR00320">
    <property type="entry name" value="GPROTEINBRPT"/>
</dbReference>
<evidence type="ECO:0000256" key="8">
    <source>
        <dbReference type="ARBA" id="ARBA00023136"/>
    </source>
</evidence>